<dbReference type="Proteomes" id="UP000053989">
    <property type="component" value="Unassembled WGS sequence"/>
</dbReference>
<sequence>MTGQIQVAGDQWPMFLYANFTYDLKDPWNGLLQSGLLILAFKHISMSPSSVDQEPKVTHSGIAHLHRMWSVMKASIAYIATQARFALTLAQVFSCTDLITNSEHFYTSC</sequence>
<dbReference type="EMBL" id="KN822013">
    <property type="protein sequence ID" value="KIM67376.1"/>
    <property type="molecule type" value="Genomic_DNA"/>
</dbReference>
<dbReference type="InterPro" id="IPR046521">
    <property type="entry name" value="DUF6698"/>
</dbReference>
<reference evidence="1 2" key="1">
    <citation type="submission" date="2014-04" db="EMBL/GenBank/DDBJ databases">
        <authorList>
            <consortium name="DOE Joint Genome Institute"/>
            <person name="Kuo A."/>
            <person name="Kohler A."/>
            <person name="Nagy L.G."/>
            <person name="Floudas D."/>
            <person name="Copeland A."/>
            <person name="Barry K.W."/>
            <person name="Cichocki N."/>
            <person name="Veneault-Fourrey C."/>
            <person name="LaButti K."/>
            <person name="Lindquist E.A."/>
            <person name="Lipzen A."/>
            <person name="Lundell T."/>
            <person name="Morin E."/>
            <person name="Murat C."/>
            <person name="Sun H."/>
            <person name="Tunlid A."/>
            <person name="Henrissat B."/>
            <person name="Grigoriev I.V."/>
            <person name="Hibbett D.S."/>
            <person name="Martin F."/>
            <person name="Nordberg H.P."/>
            <person name="Cantor M.N."/>
            <person name="Hua S.X."/>
        </authorList>
    </citation>
    <scope>NUCLEOTIDE SEQUENCE [LARGE SCALE GENOMIC DNA]</scope>
    <source>
        <strain evidence="1 2">Foug A</strain>
    </source>
</reference>
<proteinExistence type="predicted"/>
<gene>
    <name evidence="1" type="ORF">SCLCIDRAFT_21249</name>
</gene>
<accession>A0A0C3EHG6</accession>
<dbReference type="HOGENOM" id="CLU_035918_9_2_1"/>
<name>A0A0C3EHG6_9AGAM</name>
<dbReference type="OrthoDB" id="3160134at2759"/>
<dbReference type="STRING" id="1036808.A0A0C3EHG6"/>
<organism evidence="1 2">
    <name type="scientific">Scleroderma citrinum Foug A</name>
    <dbReference type="NCBI Taxonomy" id="1036808"/>
    <lineage>
        <taxon>Eukaryota</taxon>
        <taxon>Fungi</taxon>
        <taxon>Dikarya</taxon>
        <taxon>Basidiomycota</taxon>
        <taxon>Agaricomycotina</taxon>
        <taxon>Agaricomycetes</taxon>
        <taxon>Agaricomycetidae</taxon>
        <taxon>Boletales</taxon>
        <taxon>Sclerodermatineae</taxon>
        <taxon>Sclerodermataceae</taxon>
        <taxon>Scleroderma</taxon>
    </lineage>
</organism>
<reference evidence="2" key="2">
    <citation type="submission" date="2015-01" db="EMBL/GenBank/DDBJ databases">
        <title>Evolutionary Origins and Diversification of the Mycorrhizal Mutualists.</title>
        <authorList>
            <consortium name="DOE Joint Genome Institute"/>
            <consortium name="Mycorrhizal Genomics Consortium"/>
            <person name="Kohler A."/>
            <person name="Kuo A."/>
            <person name="Nagy L.G."/>
            <person name="Floudas D."/>
            <person name="Copeland A."/>
            <person name="Barry K.W."/>
            <person name="Cichocki N."/>
            <person name="Veneault-Fourrey C."/>
            <person name="LaButti K."/>
            <person name="Lindquist E.A."/>
            <person name="Lipzen A."/>
            <person name="Lundell T."/>
            <person name="Morin E."/>
            <person name="Murat C."/>
            <person name="Riley R."/>
            <person name="Ohm R."/>
            <person name="Sun H."/>
            <person name="Tunlid A."/>
            <person name="Henrissat B."/>
            <person name="Grigoriev I.V."/>
            <person name="Hibbett D.S."/>
            <person name="Martin F."/>
        </authorList>
    </citation>
    <scope>NUCLEOTIDE SEQUENCE [LARGE SCALE GENOMIC DNA]</scope>
    <source>
        <strain evidence="2">Foug A</strain>
    </source>
</reference>
<dbReference type="AlphaFoldDB" id="A0A0C3EHG6"/>
<evidence type="ECO:0000313" key="1">
    <source>
        <dbReference type="EMBL" id="KIM67376.1"/>
    </source>
</evidence>
<keyword evidence="2" id="KW-1185">Reference proteome</keyword>
<dbReference type="Pfam" id="PF20414">
    <property type="entry name" value="DUF6698"/>
    <property type="match status" value="1"/>
</dbReference>
<evidence type="ECO:0000313" key="2">
    <source>
        <dbReference type="Proteomes" id="UP000053989"/>
    </source>
</evidence>
<protein>
    <submittedName>
        <fullName evidence="1">Uncharacterized protein</fullName>
    </submittedName>
</protein>
<dbReference type="InParanoid" id="A0A0C3EHG6"/>